<dbReference type="AlphaFoldDB" id="A0A445M034"/>
<accession>A0A445M034</accession>
<dbReference type="CDD" id="cd06222">
    <property type="entry name" value="RNase_H_like"/>
    <property type="match status" value="1"/>
</dbReference>
<dbReference type="GO" id="GO:0004523">
    <property type="term" value="F:RNA-DNA hybrid ribonuclease activity"/>
    <property type="evidence" value="ECO:0007669"/>
    <property type="project" value="InterPro"/>
</dbReference>
<dbReference type="InterPro" id="IPR036397">
    <property type="entry name" value="RNaseH_sf"/>
</dbReference>
<dbReference type="GO" id="GO:0003676">
    <property type="term" value="F:nucleic acid binding"/>
    <property type="evidence" value="ECO:0007669"/>
    <property type="project" value="InterPro"/>
</dbReference>
<comment type="caution">
    <text evidence="2">The sequence shown here is derived from an EMBL/GenBank/DDBJ whole genome shotgun (WGS) entry which is preliminary data.</text>
</comment>
<reference evidence="2 3" key="1">
    <citation type="submission" date="2018-09" db="EMBL/GenBank/DDBJ databases">
        <title>A high-quality reference genome of wild soybean provides a powerful tool to mine soybean genomes.</title>
        <authorList>
            <person name="Xie M."/>
            <person name="Chung C.Y.L."/>
            <person name="Li M.-W."/>
            <person name="Wong F.-L."/>
            <person name="Chan T.-F."/>
            <person name="Lam H.-M."/>
        </authorList>
    </citation>
    <scope>NUCLEOTIDE SEQUENCE [LARGE SCALE GENOMIC DNA]</scope>
    <source>
        <strain evidence="3">cv. W05</strain>
        <tissue evidence="2">Hypocotyl of etiolated seedlings</tissue>
    </source>
</reference>
<name>A0A445M034_GLYSO</name>
<dbReference type="InterPro" id="IPR044730">
    <property type="entry name" value="RNase_H-like_dom_plant"/>
</dbReference>
<organism evidence="2 3">
    <name type="scientific">Glycine soja</name>
    <name type="common">Wild soybean</name>
    <dbReference type="NCBI Taxonomy" id="3848"/>
    <lineage>
        <taxon>Eukaryota</taxon>
        <taxon>Viridiplantae</taxon>
        <taxon>Streptophyta</taxon>
        <taxon>Embryophyta</taxon>
        <taxon>Tracheophyta</taxon>
        <taxon>Spermatophyta</taxon>
        <taxon>Magnoliopsida</taxon>
        <taxon>eudicotyledons</taxon>
        <taxon>Gunneridae</taxon>
        <taxon>Pentapetalae</taxon>
        <taxon>rosids</taxon>
        <taxon>fabids</taxon>
        <taxon>Fabales</taxon>
        <taxon>Fabaceae</taxon>
        <taxon>Papilionoideae</taxon>
        <taxon>50 kb inversion clade</taxon>
        <taxon>NPAAA clade</taxon>
        <taxon>indigoferoid/millettioid clade</taxon>
        <taxon>Phaseoleae</taxon>
        <taxon>Glycine</taxon>
        <taxon>Glycine subgen. Soja</taxon>
    </lineage>
</organism>
<sequence>MVDLIGNLTQSDLRVGLESIRSARRAGTPSFFRTLNGHYGAPSTRRRFFARTSATRFISHLNWLLLDKSHVTFPICEVERRWFKSWQPSLKAELFVILHGLRKAWNDGFRFVQCESDSQLALNLILHNGNASHPYNALISLIRNCINQPWNVTFMHTLREGNACADWLAKHGATHEDNLTIWHACSPQLDTLVLADRIGVVHFKT</sequence>
<dbReference type="PANTHER" id="PTHR34023">
    <property type="entry name" value="RNASE H DOMAIN-CONTAINING PROTEIN"/>
    <property type="match status" value="1"/>
</dbReference>
<dbReference type="Gene3D" id="3.30.420.10">
    <property type="entry name" value="Ribonuclease H-like superfamily/Ribonuclease H"/>
    <property type="match status" value="1"/>
</dbReference>
<feature type="domain" description="RNase H type-1" evidence="1">
    <location>
        <begin position="76"/>
        <end position="171"/>
    </location>
</feature>
<dbReference type="PANTHER" id="PTHR34023:SF5">
    <property type="entry name" value="RNASE H TYPE-1 DOMAIN-CONTAINING PROTEIN"/>
    <property type="match status" value="1"/>
</dbReference>
<keyword evidence="3" id="KW-1185">Reference proteome</keyword>
<gene>
    <name evidence="2" type="ORF">D0Y65_000708</name>
</gene>
<evidence type="ECO:0000259" key="1">
    <source>
        <dbReference type="Pfam" id="PF13456"/>
    </source>
</evidence>
<dbReference type="EMBL" id="QZWG01000001">
    <property type="protein sequence ID" value="RZC28843.1"/>
    <property type="molecule type" value="Genomic_DNA"/>
</dbReference>
<proteinExistence type="predicted"/>
<dbReference type="InterPro" id="IPR002156">
    <property type="entry name" value="RNaseH_domain"/>
</dbReference>
<evidence type="ECO:0000313" key="2">
    <source>
        <dbReference type="EMBL" id="RZC28843.1"/>
    </source>
</evidence>
<dbReference type="SUPFAM" id="SSF53098">
    <property type="entry name" value="Ribonuclease H-like"/>
    <property type="match status" value="1"/>
</dbReference>
<protein>
    <recommendedName>
        <fullName evidence="1">RNase H type-1 domain-containing protein</fullName>
    </recommendedName>
</protein>
<evidence type="ECO:0000313" key="3">
    <source>
        <dbReference type="Proteomes" id="UP000289340"/>
    </source>
</evidence>
<dbReference type="Pfam" id="PF13456">
    <property type="entry name" value="RVT_3"/>
    <property type="match status" value="1"/>
</dbReference>
<dbReference type="InterPro" id="IPR012337">
    <property type="entry name" value="RNaseH-like_sf"/>
</dbReference>
<dbReference type="Proteomes" id="UP000289340">
    <property type="component" value="Chromosome 1"/>
</dbReference>